<feature type="region of interest" description="Disordered" evidence="1">
    <location>
        <begin position="131"/>
        <end position="165"/>
    </location>
</feature>
<feature type="compositionally biased region" description="Basic and acidic residues" evidence="1">
    <location>
        <begin position="131"/>
        <end position="144"/>
    </location>
</feature>
<accession>A0ABS8RPK1</accession>
<evidence type="ECO:0000313" key="3">
    <source>
        <dbReference type="Proteomes" id="UP000823775"/>
    </source>
</evidence>
<protein>
    <submittedName>
        <fullName evidence="2">Uncharacterized protein</fullName>
    </submittedName>
</protein>
<organism evidence="2 3">
    <name type="scientific">Datura stramonium</name>
    <name type="common">Jimsonweed</name>
    <name type="synonym">Common thornapple</name>
    <dbReference type="NCBI Taxonomy" id="4076"/>
    <lineage>
        <taxon>Eukaryota</taxon>
        <taxon>Viridiplantae</taxon>
        <taxon>Streptophyta</taxon>
        <taxon>Embryophyta</taxon>
        <taxon>Tracheophyta</taxon>
        <taxon>Spermatophyta</taxon>
        <taxon>Magnoliopsida</taxon>
        <taxon>eudicotyledons</taxon>
        <taxon>Gunneridae</taxon>
        <taxon>Pentapetalae</taxon>
        <taxon>asterids</taxon>
        <taxon>lamiids</taxon>
        <taxon>Solanales</taxon>
        <taxon>Solanaceae</taxon>
        <taxon>Solanoideae</taxon>
        <taxon>Datureae</taxon>
        <taxon>Datura</taxon>
    </lineage>
</organism>
<evidence type="ECO:0000313" key="2">
    <source>
        <dbReference type="EMBL" id="MCD7447549.1"/>
    </source>
</evidence>
<comment type="caution">
    <text evidence="2">The sequence shown here is derived from an EMBL/GenBank/DDBJ whole genome shotgun (WGS) entry which is preliminary data.</text>
</comment>
<dbReference type="EMBL" id="JACEIK010000040">
    <property type="protein sequence ID" value="MCD7447549.1"/>
    <property type="molecule type" value="Genomic_DNA"/>
</dbReference>
<sequence>MARELESSYDEYEFMFDTDVPNRLIHQYIGDDNTRTLVFRNNESTSRKLSILELLPPYAESQIVHPVDNVAEQLDDDFMDIQPLIPTTKSKEKVVESSSPSKNRTKQHLHVPWGDNIAILLNVVRVGHKDEKVHDRESQYHKPEVSSNVPPQQVNLSGETNQNANDGVQNMEELTELHDQNLDSDINKDKPNHVADIQFDQREHIRSTDKPITTEKCKYNPVNRYKYTIVDCLFTTRIAWIWDKYAEAESVSSAAKEEDLVCEYINGYGCMLSYHGTQ</sequence>
<proteinExistence type="predicted"/>
<dbReference type="Proteomes" id="UP000823775">
    <property type="component" value="Unassembled WGS sequence"/>
</dbReference>
<evidence type="ECO:0000256" key="1">
    <source>
        <dbReference type="SAM" id="MobiDB-lite"/>
    </source>
</evidence>
<feature type="compositionally biased region" description="Polar residues" evidence="1">
    <location>
        <begin position="145"/>
        <end position="165"/>
    </location>
</feature>
<name>A0ABS8RPK1_DATST</name>
<gene>
    <name evidence="2" type="ORF">HAX54_031578</name>
</gene>
<reference evidence="2 3" key="1">
    <citation type="journal article" date="2021" name="BMC Genomics">
        <title>Datura genome reveals duplications of psychoactive alkaloid biosynthetic genes and high mutation rate following tissue culture.</title>
        <authorList>
            <person name="Rajewski A."/>
            <person name="Carter-House D."/>
            <person name="Stajich J."/>
            <person name="Litt A."/>
        </authorList>
    </citation>
    <scope>NUCLEOTIDE SEQUENCE [LARGE SCALE GENOMIC DNA]</scope>
    <source>
        <strain evidence="2">AR-01</strain>
    </source>
</reference>
<keyword evidence="3" id="KW-1185">Reference proteome</keyword>